<dbReference type="GO" id="GO:0015631">
    <property type="term" value="F:tubulin binding"/>
    <property type="evidence" value="ECO:0007669"/>
    <property type="project" value="InterPro"/>
</dbReference>
<dbReference type="InterPro" id="IPR018247">
    <property type="entry name" value="EF_Hand_1_Ca_BS"/>
</dbReference>
<dbReference type="GeneID" id="25726253"/>
<protein>
    <recommendedName>
        <fullName evidence="4">EF-hand domain-containing protein</fullName>
    </recommendedName>
</protein>
<feature type="compositionally biased region" description="Polar residues" evidence="3">
    <location>
        <begin position="550"/>
        <end position="560"/>
    </location>
</feature>
<organism evidence="5 6">
    <name type="scientific">Monoraphidium neglectum</name>
    <dbReference type="NCBI Taxonomy" id="145388"/>
    <lineage>
        <taxon>Eukaryota</taxon>
        <taxon>Viridiplantae</taxon>
        <taxon>Chlorophyta</taxon>
        <taxon>core chlorophytes</taxon>
        <taxon>Chlorophyceae</taxon>
        <taxon>CS clade</taxon>
        <taxon>Sphaeropleales</taxon>
        <taxon>Selenastraceae</taxon>
        <taxon>Monoraphidium</taxon>
    </lineage>
</organism>
<dbReference type="PANTHER" id="PTHR12932:SF9">
    <property type="entry name" value="TUBULIN POLYMERIZATION-PROMOTING PROTEIN HOMOLOG"/>
    <property type="match status" value="1"/>
</dbReference>
<gene>
    <name evidence="5" type="ORF">MNEG_0135</name>
</gene>
<dbReference type="KEGG" id="mng:MNEG_0135"/>
<name>A0A0D2NUP1_9CHLO</name>
<dbReference type="SUPFAM" id="SSF47473">
    <property type="entry name" value="EF-hand"/>
    <property type="match status" value="3"/>
</dbReference>
<feature type="domain" description="EF-hand" evidence="4">
    <location>
        <begin position="272"/>
        <end position="307"/>
    </location>
</feature>
<dbReference type="GO" id="GO:0046785">
    <property type="term" value="P:microtubule polymerization"/>
    <property type="evidence" value="ECO:0007669"/>
    <property type="project" value="InterPro"/>
</dbReference>
<accession>A0A0D2NUP1</accession>
<dbReference type="OrthoDB" id="548799at2759"/>
<proteinExistence type="inferred from homology"/>
<dbReference type="InterPro" id="IPR011992">
    <property type="entry name" value="EF-hand-dom_pair"/>
</dbReference>
<feature type="compositionally biased region" description="Low complexity" evidence="3">
    <location>
        <begin position="510"/>
        <end position="523"/>
    </location>
</feature>
<keyword evidence="6" id="KW-1185">Reference proteome</keyword>
<dbReference type="InterPro" id="IPR002048">
    <property type="entry name" value="EF_hand_dom"/>
</dbReference>
<keyword evidence="2" id="KW-0106">Calcium</keyword>
<reference evidence="5 6" key="1">
    <citation type="journal article" date="2013" name="BMC Genomics">
        <title>Reconstruction of the lipid metabolism for the microalga Monoraphidium neglectum from its genome sequence reveals characteristics suitable for biofuel production.</title>
        <authorList>
            <person name="Bogen C."/>
            <person name="Al-Dilaimi A."/>
            <person name="Albersmeier A."/>
            <person name="Wichmann J."/>
            <person name="Grundmann M."/>
            <person name="Rupp O."/>
            <person name="Lauersen K.J."/>
            <person name="Blifernez-Klassen O."/>
            <person name="Kalinowski J."/>
            <person name="Goesmann A."/>
            <person name="Mussgnug J.H."/>
            <person name="Kruse O."/>
        </authorList>
    </citation>
    <scope>NUCLEOTIDE SEQUENCE [LARGE SCALE GENOMIC DNA]</scope>
    <source>
        <strain evidence="5 6">SAG 48.87</strain>
    </source>
</reference>
<dbReference type="GO" id="GO:0005509">
    <property type="term" value="F:calcium ion binding"/>
    <property type="evidence" value="ECO:0007669"/>
    <property type="project" value="InterPro"/>
</dbReference>
<evidence type="ECO:0000256" key="2">
    <source>
        <dbReference type="ARBA" id="ARBA00022837"/>
    </source>
</evidence>
<dbReference type="PROSITE" id="PS00018">
    <property type="entry name" value="EF_HAND_1"/>
    <property type="match status" value="1"/>
</dbReference>
<evidence type="ECO:0000259" key="4">
    <source>
        <dbReference type="PROSITE" id="PS50222"/>
    </source>
</evidence>
<dbReference type="Gene3D" id="1.10.238.10">
    <property type="entry name" value="EF-hand"/>
    <property type="match status" value="3"/>
</dbReference>
<dbReference type="PROSITE" id="PS50222">
    <property type="entry name" value="EF_HAND_2"/>
    <property type="match status" value="1"/>
</dbReference>
<evidence type="ECO:0000313" key="6">
    <source>
        <dbReference type="Proteomes" id="UP000054498"/>
    </source>
</evidence>
<dbReference type="GO" id="GO:0001578">
    <property type="term" value="P:microtubule bundle formation"/>
    <property type="evidence" value="ECO:0007669"/>
    <property type="project" value="TreeGrafter"/>
</dbReference>
<dbReference type="Proteomes" id="UP000054498">
    <property type="component" value="Unassembled WGS sequence"/>
</dbReference>
<dbReference type="Pfam" id="PF05517">
    <property type="entry name" value="p25-alpha"/>
    <property type="match status" value="2"/>
</dbReference>
<dbReference type="PANTHER" id="PTHR12932">
    <property type="entry name" value="P25 ALPHA-RELATED"/>
    <property type="match status" value="1"/>
</dbReference>
<comment type="similarity">
    <text evidence="1">Belongs to the TPPP family.</text>
</comment>
<evidence type="ECO:0000256" key="3">
    <source>
        <dbReference type="SAM" id="MobiDB-lite"/>
    </source>
</evidence>
<dbReference type="AlphaFoldDB" id="A0A0D2NUP1"/>
<dbReference type="InterPro" id="IPR008907">
    <property type="entry name" value="TPP/p25"/>
</dbReference>
<evidence type="ECO:0000313" key="5">
    <source>
        <dbReference type="EMBL" id="KIZ07811.1"/>
    </source>
</evidence>
<dbReference type="RefSeq" id="XP_013906830.1">
    <property type="nucleotide sequence ID" value="XM_014051376.1"/>
</dbReference>
<feature type="region of interest" description="Disordered" evidence="3">
    <location>
        <begin position="510"/>
        <end position="582"/>
    </location>
</feature>
<evidence type="ECO:0000256" key="1">
    <source>
        <dbReference type="ARBA" id="ARBA00010994"/>
    </source>
</evidence>
<dbReference type="EMBL" id="KK100230">
    <property type="protein sequence ID" value="KIZ07811.1"/>
    <property type="molecule type" value="Genomic_DNA"/>
</dbReference>
<dbReference type="GO" id="GO:0032273">
    <property type="term" value="P:positive regulation of protein polymerization"/>
    <property type="evidence" value="ECO:0007669"/>
    <property type="project" value="TreeGrafter"/>
</dbReference>
<sequence>MFAAAPPGLSQVAAMLAPRVHGADADQVESFLRVALGDRGGSGLRVVVEGSDAAAQVFGAAFALDALSSLAAVNRANCSKLAALGRDVIIILDAAGRKGASVDPTMLSALAACFDDCCALVDSFSQTGWLLRVACDEQLREEFVTMHEAVQEILKVFLSDNLAQLPGGRDMPAADYANLHKVVRRTLKQLGRGDVTAGVLAARDADSGAAKELAAQLEVKPSQVAAEARRVPESGLGIDALFRSLLQAASPGFPGSGLPGGAGGNAPGAGGDQAEDFRRLFEWYDADKSGAIELPELQRVLSDLGLLEGKAAREVAACVEANMRAADEAGEGVLSLEAFSRWYATLGVSHARQQLRSKMGLQAEDDLRSVFAAFSSFGAREAAARDMDGAALIKMVRDAGLLGGGLTPTAVDLVFAKVKSKGVRRITFDQFLSALCDFADKKGTSFEEVAARVLQAGGPVATATKADAVRLHDDRSQYTGVHKRGGPTAVDDVFDLAAFLDRDKSAAAANAAAPGAPGAGAAACRDRRVSTAGRSPGLPVSRVVTPAASRRTSTGPTTPGLSAAPTAANSRRVSHSGDDAALSGPAPLQDVFASFARFGIHDRDAGGARAAAAATPPVRRFQTFAATPDSVGKGPATLGAVQMDGFRFAKLCREAGLVDGKKLSLTSVDLIFTKAKAKGAKKIGFDEFRRALQMVADAKGCALDAVASAVEGCGGPAIGSATTPDAVRFHDDARRTPAAAGAGGGGRDC</sequence>
<dbReference type="GO" id="GO:0005874">
    <property type="term" value="C:microtubule"/>
    <property type="evidence" value="ECO:0007669"/>
    <property type="project" value="TreeGrafter"/>
</dbReference>